<dbReference type="RefSeq" id="WP_085102947.1">
    <property type="nucleotide sequence ID" value="NZ_LQPK01000001.1"/>
</dbReference>
<keyword evidence="6" id="KW-1185">Reference proteome</keyword>
<name>A0A1X2A661_9MYCO</name>
<dbReference type="Proteomes" id="UP000193285">
    <property type="component" value="Unassembled WGS sequence"/>
</dbReference>
<reference evidence="4" key="3">
    <citation type="submission" date="2016-01" db="EMBL/GenBank/DDBJ databases">
        <authorList>
            <person name="Oliw E.H."/>
        </authorList>
    </citation>
    <scope>NUCLEOTIDE SEQUENCE</scope>
    <source>
        <strain evidence="4">IEC33</strain>
    </source>
</reference>
<reference evidence="5 6" key="1">
    <citation type="journal article" date="2015" name="Emerg. Microbes Infect.">
        <title>Characterization of 17 strains belonging to the Mycobacterium simiae complex and description of Mycobacterium paraense sp. nov.</title>
        <authorList>
            <person name="Fusco da Costa A.R."/>
            <person name="Fedrizzi T."/>
            <person name="Lopes M.L."/>
            <person name="Pecorari M."/>
            <person name="Oliveira da Costa W.L."/>
            <person name="Giacobazzi E."/>
            <person name="da Costa Bahia J.R."/>
            <person name="De Sanctis V."/>
            <person name="Batista Lima K.V."/>
            <person name="Bertorelli R."/>
            <person name="Grottola A."/>
            <person name="Fabio A."/>
            <person name="Mariottini A."/>
            <person name="Ferretti P."/>
            <person name="Di Leva F."/>
            <person name="Fregni Serpini G."/>
            <person name="Tagliazucchi S."/>
            <person name="Rumpianesi F."/>
            <person name="Jousson O."/>
            <person name="Segata N."/>
            <person name="Tortoli E."/>
        </authorList>
    </citation>
    <scope>NUCLEOTIDE SEQUENCE [LARGE SCALE GENOMIC DNA]</scope>
    <source>
        <strain evidence="3 6">FI-07156</strain>
        <strain evidence="4 5">IEC33</strain>
    </source>
</reference>
<proteinExistence type="predicted"/>
<dbReference type="OrthoDB" id="4730946at2"/>
<feature type="signal peptide" evidence="1">
    <location>
        <begin position="1"/>
        <end position="22"/>
    </location>
</feature>
<dbReference type="InterPro" id="IPR007969">
    <property type="entry name" value="DUF732"/>
</dbReference>
<sequence>MRLMWGVAIAVAAIGLAAPAHADPDPNADPATDADFLAALRFAGITYQDPNAAISTAKTLCQLEDSGSSEDEIIGNLQQRNGFSGNGAAKFTVIAVGAYCPKYLTGEGRGPKPEGAAGD</sequence>
<evidence type="ECO:0000313" key="3">
    <source>
        <dbReference type="EMBL" id="ORW34264.1"/>
    </source>
</evidence>
<reference evidence="3" key="2">
    <citation type="submission" date="2016-01" db="EMBL/GenBank/DDBJ databases">
        <authorList>
            <person name="Ana R.F.D.C."/>
            <person name="Tarcisio F."/>
            <person name="Maria L.L."/>
            <person name="Monica P."/>
            <person name="Wana L.O.D.C."/>
            <person name="Elisabetta G."/>
            <person name="Jeann R.D.C.B."/>
            <person name="Veronica D.S."/>
            <person name="Karla V.B.L."/>
            <person name="Roberto B."/>
            <person name="Antonella G."/>
            <person name="Anna F."/>
            <person name="Alessandro M."/>
            <person name="Pamela F."/>
            <person name="Francesca D.L."/>
            <person name="Giulia F.S."/>
            <person name="Sara T."/>
            <person name="Fabio R."/>
            <person name="Olivier J."/>
            <person name="Nicola S."/>
            <person name="Enrico T."/>
        </authorList>
    </citation>
    <scope>NUCLEOTIDE SEQUENCE</scope>
    <source>
        <strain evidence="3">FI-07156</strain>
    </source>
</reference>
<dbReference type="Proteomes" id="UP000193801">
    <property type="component" value="Unassembled WGS sequence"/>
</dbReference>
<dbReference type="EMBL" id="LQPK01000001">
    <property type="protein sequence ID" value="ORW34264.1"/>
    <property type="molecule type" value="Genomic_DNA"/>
</dbReference>
<dbReference type="AlphaFoldDB" id="A0A1X2A661"/>
<feature type="domain" description="DUF732" evidence="2">
    <location>
        <begin position="33"/>
        <end position="101"/>
    </location>
</feature>
<dbReference type="Pfam" id="PF05305">
    <property type="entry name" value="DUF732"/>
    <property type="match status" value="1"/>
</dbReference>
<evidence type="ECO:0000256" key="1">
    <source>
        <dbReference type="SAM" id="SignalP"/>
    </source>
</evidence>
<evidence type="ECO:0000313" key="5">
    <source>
        <dbReference type="Proteomes" id="UP000193285"/>
    </source>
</evidence>
<evidence type="ECO:0000313" key="4">
    <source>
        <dbReference type="EMBL" id="ORW40778.1"/>
    </source>
</evidence>
<dbReference type="EMBL" id="LQPN01000066">
    <property type="protein sequence ID" value="ORW40778.1"/>
    <property type="molecule type" value="Genomic_DNA"/>
</dbReference>
<accession>A0A1X2A661</accession>
<gene>
    <name evidence="4" type="ORF">AWB90_22930</name>
    <name evidence="3" type="ORF">AWB91_01520</name>
</gene>
<keyword evidence="1" id="KW-0732">Signal</keyword>
<protein>
    <recommendedName>
        <fullName evidence="2">DUF732 domain-containing protein</fullName>
    </recommendedName>
</protein>
<evidence type="ECO:0000313" key="6">
    <source>
        <dbReference type="Proteomes" id="UP000193801"/>
    </source>
</evidence>
<comment type="caution">
    <text evidence="4">The sequence shown here is derived from an EMBL/GenBank/DDBJ whole genome shotgun (WGS) entry which is preliminary data.</text>
</comment>
<feature type="chain" id="PRO_5013366974" description="DUF732 domain-containing protein" evidence="1">
    <location>
        <begin position="23"/>
        <end position="119"/>
    </location>
</feature>
<organism evidence="4 5">
    <name type="scientific">Mycobacterium paraense</name>
    <dbReference type="NCBI Taxonomy" id="767916"/>
    <lineage>
        <taxon>Bacteria</taxon>
        <taxon>Bacillati</taxon>
        <taxon>Actinomycetota</taxon>
        <taxon>Actinomycetes</taxon>
        <taxon>Mycobacteriales</taxon>
        <taxon>Mycobacteriaceae</taxon>
        <taxon>Mycobacterium</taxon>
        <taxon>Mycobacterium simiae complex</taxon>
    </lineage>
</organism>
<evidence type="ECO:0000259" key="2">
    <source>
        <dbReference type="Pfam" id="PF05305"/>
    </source>
</evidence>